<dbReference type="OrthoDB" id="1922492at2759"/>
<keyword evidence="2" id="KW-1133">Transmembrane helix</keyword>
<feature type="region of interest" description="Disordered" evidence="1">
    <location>
        <begin position="28"/>
        <end position="56"/>
    </location>
</feature>
<keyword evidence="4" id="KW-1185">Reference proteome</keyword>
<dbReference type="EMBL" id="CM017325">
    <property type="protein sequence ID" value="KAE8056561.1"/>
    <property type="molecule type" value="Genomic_DNA"/>
</dbReference>
<evidence type="ECO:0000313" key="3">
    <source>
        <dbReference type="EMBL" id="KAE8056561.1"/>
    </source>
</evidence>
<keyword evidence="2" id="KW-0472">Membrane</keyword>
<keyword evidence="2" id="KW-0812">Transmembrane</keyword>
<name>A0A5N6R7C6_9ROSI</name>
<sequence>MATNVREARRRKIVERGADRLALIAGRIQTLPPSHDENTTNAASDPSSQPLLSNDQDLQPQVSNQITVSPQGEDEAPGSLLLERDPISNASQTNVYDGGSDLPPSLNESETCIEALRTPAAPAAEVNGKVQPTLVSSIDQNSSASTLASEQHLQQHRFFTPKQISSAIAASENIRLLSSVTVALIVVLSYLGFPLLGTYIIKSIISFRPLYLLLLTNVTVVLAQLLFGKQRGFQRAARDENETTQLNGYGWAEQVSRTLETGLVMQKAFDAVFMNCSVYAITVICGLSLTQLFS</sequence>
<gene>
    <name evidence="3" type="ORF">FH972_013328</name>
</gene>
<feature type="transmembrane region" description="Helical" evidence="2">
    <location>
        <begin position="176"/>
        <end position="201"/>
    </location>
</feature>
<organism evidence="3 4">
    <name type="scientific">Carpinus fangiana</name>
    <dbReference type="NCBI Taxonomy" id="176857"/>
    <lineage>
        <taxon>Eukaryota</taxon>
        <taxon>Viridiplantae</taxon>
        <taxon>Streptophyta</taxon>
        <taxon>Embryophyta</taxon>
        <taxon>Tracheophyta</taxon>
        <taxon>Spermatophyta</taxon>
        <taxon>Magnoliopsida</taxon>
        <taxon>eudicotyledons</taxon>
        <taxon>Gunneridae</taxon>
        <taxon>Pentapetalae</taxon>
        <taxon>rosids</taxon>
        <taxon>fabids</taxon>
        <taxon>Fagales</taxon>
        <taxon>Betulaceae</taxon>
        <taxon>Carpinus</taxon>
    </lineage>
</organism>
<feature type="compositionally biased region" description="Polar residues" evidence="1">
    <location>
        <begin position="39"/>
        <end position="56"/>
    </location>
</feature>
<feature type="transmembrane region" description="Helical" evidence="2">
    <location>
        <begin position="207"/>
        <end position="228"/>
    </location>
</feature>
<dbReference type="AlphaFoldDB" id="A0A5N6R7C6"/>
<dbReference type="PANTHER" id="PTHR35469">
    <property type="entry name" value="TRANSMEMBRANE PROTEIN"/>
    <property type="match status" value="1"/>
</dbReference>
<protein>
    <submittedName>
        <fullName evidence="3">Uncharacterized protein</fullName>
    </submittedName>
</protein>
<evidence type="ECO:0000313" key="4">
    <source>
        <dbReference type="Proteomes" id="UP000327013"/>
    </source>
</evidence>
<evidence type="ECO:0000256" key="1">
    <source>
        <dbReference type="SAM" id="MobiDB-lite"/>
    </source>
</evidence>
<evidence type="ECO:0000256" key="2">
    <source>
        <dbReference type="SAM" id="Phobius"/>
    </source>
</evidence>
<accession>A0A5N6R7C6</accession>
<dbReference type="PANTHER" id="PTHR35469:SF4">
    <property type="entry name" value="TRANSMEMBRANE PROTEIN"/>
    <property type="match status" value="1"/>
</dbReference>
<proteinExistence type="predicted"/>
<reference evidence="3 4" key="1">
    <citation type="submission" date="2019-06" db="EMBL/GenBank/DDBJ databases">
        <title>A chromosomal-level reference genome of Carpinus fangiana (Coryloideae, Betulaceae).</title>
        <authorList>
            <person name="Yang X."/>
            <person name="Wang Z."/>
            <person name="Zhang L."/>
            <person name="Hao G."/>
            <person name="Liu J."/>
            <person name="Yang Y."/>
        </authorList>
    </citation>
    <scope>NUCLEOTIDE SEQUENCE [LARGE SCALE GENOMIC DNA]</scope>
    <source>
        <strain evidence="3">Cfa_2016G</strain>
        <tissue evidence="3">Leaf</tissue>
    </source>
</reference>
<feature type="transmembrane region" description="Helical" evidence="2">
    <location>
        <begin position="272"/>
        <end position="293"/>
    </location>
</feature>
<dbReference type="Proteomes" id="UP000327013">
    <property type="component" value="Chromosome 5"/>
</dbReference>